<dbReference type="AlphaFoldDB" id="A0A8T6QM66"/>
<proteinExistence type="predicted"/>
<reference evidence="1" key="2">
    <citation type="journal article" date="2015" name="Genome Announc.">
        <title>Draft Genome Sequence of Filamentous Marine Cyanobacterium Lyngbya confervoides Strain BDU141951.</title>
        <authorList>
            <person name="Chandrababunaidu M.M."/>
            <person name="Sen D."/>
            <person name="Tripathy S."/>
        </authorList>
    </citation>
    <scope>NUCLEOTIDE SEQUENCE</scope>
    <source>
        <strain evidence="1">BDU141951</strain>
    </source>
</reference>
<reference evidence="1" key="1">
    <citation type="submission" date="2014-11" db="EMBL/GenBank/DDBJ databases">
        <authorList>
            <person name="Malar M.C."/>
            <person name="Sen D."/>
            <person name="Tripathy S."/>
        </authorList>
    </citation>
    <scope>NUCLEOTIDE SEQUENCE</scope>
    <source>
        <strain evidence="1">BDU141951</strain>
    </source>
</reference>
<accession>A0A8T6QM66</accession>
<organism evidence="1">
    <name type="scientific">Lyngbya confervoides BDU141951</name>
    <dbReference type="NCBI Taxonomy" id="1574623"/>
    <lineage>
        <taxon>Bacteria</taxon>
        <taxon>Bacillati</taxon>
        <taxon>Cyanobacteriota</taxon>
        <taxon>Cyanophyceae</taxon>
        <taxon>Oscillatoriophycideae</taxon>
        <taxon>Oscillatoriales</taxon>
        <taxon>Microcoleaceae</taxon>
        <taxon>Lyngbya</taxon>
    </lineage>
</organism>
<gene>
    <name evidence="1" type="ORF">QQ91_004000</name>
</gene>
<dbReference type="EMBL" id="JTHE02000003">
    <property type="protein sequence ID" value="NEV66275.1"/>
    <property type="molecule type" value="Genomic_DNA"/>
</dbReference>
<reference evidence="1" key="3">
    <citation type="submission" date="2020-02" db="EMBL/GenBank/DDBJ databases">
        <authorList>
            <person name="Sarangi A.N."/>
            <person name="Ghosh S."/>
            <person name="Mukherjee M."/>
            <person name="Tripathy S."/>
        </authorList>
    </citation>
    <scope>NUCLEOTIDE SEQUENCE</scope>
    <source>
        <strain evidence="1">BDU141951</strain>
    </source>
</reference>
<name>A0A8T6QM66_9CYAN</name>
<comment type="caution">
    <text evidence="1">The sequence shown here is derived from an EMBL/GenBank/DDBJ whole genome shotgun (WGS) entry which is preliminary data.</text>
</comment>
<protein>
    <submittedName>
        <fullName evidence="1">Uncharacterized protein</fullName>
    </submittedName>
</protein>
<evidence type="ECO:0000313" key="1">
    <source>
        <dbReference type="EMBL" id="NEV66275.1"/>
    </source>
</evidence>
<sequence>MAIPKVWCLAKLSHCLSDRQSVKVRYRSYLSALQGRKMSVVITLVV</sequence>